<dbReference type="InterPro" id="IPR013341">
    <property type="entry name" value="Mandelate_racemase_N_dom"/>
</dbReference>
<keyword evidence="4" id="KW-1185">Reference proteome</keyword>
<reference evidence="3 4" key="1">
    <citation type="submission" date="2015-09" db="EMBL/GenBank/DDBJ databases">
        <title>Draft genome sequence of Aliiroseovarius crassostreae CV919-312TSm, the causative agent of Roseovarius Oyster Disease (formerly Juvenile Oyster Disease).</title>
        <authorList>
            <person name="Kessner L."/>
            <person name="Spinard E."/>
            <person name="Nelson D."/>
        </authorList>
    </citation>
    <scope>NUCLEOTIDE SEQUENCE [LARGE SCALE GENOMIC DNA]</scope>
    <source>
        <strain evidence="3 4">CV919-312</strain>
    </source>
</reference>
<dbReference type="InterPro" id="IPR034593">
    <property type="entry name" value="DgoD-like"/>
</dbReference>
<proteinExistence type="predicted"/>
<dbReference type="Pfam" id="PF02746">
    <property type="entry name" value="MR_MLE_N"/>
    <property type="match status" value="1"/>
</dbReference>
<dbReference type="GO" id="GO:0016829">
    <property type="term" value="F:lyase activity"/>
    <property type="evidence" value="ECO:0007669"/>
    <property type="project" value="UniProtKB-KW"/>
</dbReference>
<dbReference type="SUPFAM" id="SSF54826">
    <property type="entry name" value="Enolase N-terminal domain-like"/>
    <property type="match status" value="1"/>
</dbReference>
<accession>A0A0P7ICW8</accession>
<keyword evidence="1" id="KW-0456">Lyase</keyword>
<dbReference type="CDD" id="cd03316">
    <property type="entry name" value="MR_like"/>
    <property type="match status" value="1"/>
</dbReference>
<dbReference type="PANTHER" id="PTHR48080">
    <property type="entry name" value="D-GALACTONATE DEHYDRATASE-RELATED"/>
    <property type="match status" value="1"/>
</dbReference>
<dbReference type="InterPro" id="IPR013342">
    <property type="entry name" value="Mandelate_racemase_C"/>
</dbReference>
<dbReference type="Pfam" id="PF13378">
    <property type="entry name" value="MR_MLE_C"/>
    <property type="match status" value="1"/>
</dbReference>
<dbReference type="SUPFAM" id="SSF51604">
    <property type="entry name" value="Enolase C-terminal domain-like"/>
    <property type="match status" value="1"/>
</dbReference>
<dbReference type="AlphaFoldDB" id="A0A0P7ICW8"/>
<protein>
    <submittedName>
        <fullName evidence="3">Isomerase</fullName>
    </submittedName>
</protein>
<evidence type="ECO:0000313" key="4">
    <source>
        <dbReference type="Proteomes" id="UP000050471"/>
    </source>
</evidence>
<dbReference type="Gene3D" id="3.20.20.120">
    <property type="entry name" value="Enolase-like C-terminal domain"/>
    <property type="match status" value="1"/>
</dbReference>
<dbReference type="GO" id="GO:0016853">
    <property type="term" value="F:isomerase activity"/>
    <property type="evidence" value="ECO:0007669"/>
    <property type="project" value="UniProtKB-KW"/>
</dbReference>
<dbReference type="RefSeq" id="WP_055192851.1">
    <property type="nucleotide sequence ID" value="NZ_FPBS01000003.1"/>
</dbReference>
<evidence type="ECO:0000256" key="1">
    <source>
        <dbReference type="ARBA" id="ARBA00023239"/>
    </source>
</evidence>
<name>A0A0P7ICW8_9RHOB</name>
<dbReference type="PANTHER" id="PTHR48080:SF2">
    <property type="entry name" value="D-GALACTONATE DEHYDRATASE"/>
    <property type="match status" value="1"/>
</dbReference>
<dbReference type="OrthoDB" id="9802699at2"/>
<evidence type="ECO:0000313" key="3">
    <source>
        <dbReference type="EMBL" id="KPN61815.1"/>
    </source>
</evidence>
<dbReference type="STRING" id="154981.AKJ29_04260"/>
<feature type="domain" description="Mandelate racemase/muconate lactonizing enzyme C-terminal" evidence="2">
    <location>
        <begin position="151"/>
        <end position="260"/>
    </location>
</feature>
<comment type="caution">
    <text evidence="3">The sequence shown here is derived from an EMBL/GenBank/DDBJ whole genome shotgun (WGS) entry which is preliminary data.</text>
</comment>
<dbReference type="InterPro" id="IPR029017">
    <property type="entry name" value="Enolase-like_N"/>
</dbReference>
<dbReference type="SMART" id="SM00922">
    <property type="entry name" value="MR_MLE"/>
    <property type="match status" value="1"/>
</dbReference>
<dbReference type="Gene3D" id="3.30.390.10">
    <property type="entry name" value="Enolase-like, N-terminal domain"/>
    <property type="match status" value="1"/>
</dbReference>
<keyword evidence="3" id="KW-0413">Isomerase</keyword>
<dbReference type="InterPro" id="IPR029065">
    <property type="entry name" value="Enolase_C-like"/>
</dbReference>
<dbReference type="Proteomes" id="UP000050471">
    <property type="component" value="Unassembled WGS sequence"/>
</dbReference>
<dbReference type="InterPro" id="IPR036849">
    <property type="entry name" value="Enolase-like_C_sf"/>
</dbReference>
<organism evidence="3 4">
    <name type="scientific">Aliiroseovarius crassostreae</name>
    <dbReference type="NCBI Taxonomy" id="154981"/>
    <lineage>
        <taxon>Bacteria</taxon>
        <taxon>Pseudomonadati</taxon>
        <taxon>Pseudomonadota</taxon>
        <taxon>Alphaproteobacteria</taxon>
        <taxon>Rhodobacterales</taxon>
        <taxon>Paracoccaceae</taxon>
        <taxon>Aliiroseovarius</taxon>
    </lineage>
</organism>
<gene>
    <name evidence="3" type="ORF">AKJ29_04260</name>
</gene>
<sequence>MQLDKIETFVVGNPPPRHGGRYFILLRLTTRCGVTGVGEIYNATFGPDLCAAMARDMFGRHFHGSDPHHIEHMWRSAYGAGYSARPDITVMGVLSGLEMACWDIIGKAADKPVYELLGGKIYDRLRSYTYLYPPEGDVYPDETQPNVYNDPDLAAEAALEMVEQGFTAVKFDPAGPYTIYDGRQPRLEDLERSEMFCRRIREAVGMRADLLFGTHGQFTVSGAKRLARRLETYDPLWFEEPVPPENPADMAEVARFISVPIAAGERLCSKHEFARLLEAGAASILQMNLGRVGGILEAKKIAAMAETRQAQIAPHLYCGPVVAAANIQIATCSPNFLILESIGRFDAPYTDVILGGIVWQDGYVIPPSSPGLGVELDDAAIAAMPYEGQALHLEPQTSPVQV</sequence>
<dbReference type="EMBL" id="LKBA01000024">
    <property type="protein sequence ID" value="KPN61815.1"/>
    <property type="molecule type" value="Genomic_DNA"/>
</dbReference>
<evidence type="ECO:0000259" key="2">
    <source>
        <dbReference type="SMART" id="SM00922"/>
    </source>
</evidence>